<evidence type="ECO:0000313" key="3">
    <source>
        <dbReference type="Proteomes" id="UP000242287"/>
    </source>
</evidence>
<sequence>MRLSSLFAGLTALTAVSGLTISLDPFHIFGVDLTASNYFGAPLAPWQAGHFPGWYYGPNPQEHPDLFCLIPYICRLLDYLPLGFHCPHYPPPPPDNDGYHQTFHNLTGATQADDYMTYGLVETIADCKNMCNSVNGCQFANSYHDVNGKDGSPLLTCALFRACHTADDADNRGGQTQPDGSVDFITDSDGWCKN</sequence>
<organism evidence="2 3">
    <name type="scientific">Amanita thiersii Skay4041</name>
    <dbReference type="NCBI Taxonomy" id="703135"/>
    <lineage>
        <taxon>Eukaryota</taxon>
        <taxon>Fungi</taxon>
        <taxon>Dikarya</taxon>
        <taxon>Basidiomycota</taxon>
        <taxon>Agaricomycotina</taxon>
        <taxon>Agaricomycetes</taxon>
        <taxon>Agaricomycetidae</taxon>
        <taxon>Agaricales</taxon>
        <taxon>Pluteineae</taxon>
        <taxon>Amanitaceae</taxon>
        <taxon>Amanita</taxon>
    </lineage>
</organism>
<dbReference type="AlphaFoldDB" id="A0A2A9NFC3"/>
<dbReference type="OrthoDB" id="271448at2759"/>
<reference evidence="2 3" key="1">
    <citation type="submission" date="2014-02" db="EMBL/GenBank/DDBJ databases">
        <title>Transposable element dynamics among asymbiotic and ectomycorrhizal Amanita fungi.</title>
        <authorList>
            <consortium name="DOE Joint Genome Institute"/>
            <person name="Hess J."/>
            <person name="Skrede I."/>
            <person name="Wolfe B."/>
            <person name="LaButti K."/>
            <person name="Ohm R.A."/>
            <person name="Grigoriev I.V."/>
            <person name="Pringle A."/>
        </authorList>
    </citation>
    <scope>NUCLEOTIDE SEQUENCE [LARGE SCALE GENOMIC DNA]</scope>
    <source>
        <strain evidence="2 3">SKay4041</strain>
    </source>
</reference>
<feature type="signal peptide" evidence="1">
    <location>
        <begin position="1"/>
        <end position="18"/>
    </location>
</feature>
<keyword evidence="3" id="KW-1185">Reference proteome</keyword>
<evidence type="ECO:0008006" key="4">
    <source>
        <dbReference type="Google" id="ProtNLM"/>
    </source>
</evidence>
<evidence type="ECO:0000256" key="1">
    <source>
        <dbReference type="SAM" id="SignalP"/>
    </source>
</evidence>
<dbReference type="EMBL" id="KZ302033">
    <property type="protein sequence ID" value="PFH49319.1"/>
    <property type="molecule type" value="Genomic_DNA"/>
</dbReference>
<accession>A0A2A9NFC3</accession>
<evidence type="ECO:0000313" key="2">
    <source>
        <dbReference type="EMBL" id="PFH49319.1"/>
    </source>
</evidence>
<proteinExistence type="predicted"/>
<name>A0A2A9NFC3_9AGAR</name>
<protein>
    <recommendedName>
        <fullName evidence="4">Apple domain-containing protein</fullName>
    </recommendedName>
</protein>
<dbReference type="Proteomes" id="UP000242287">
    <property type="component" value="Unassembled WGS sequence"/>
</dbReference>
<keyword evidence="1" id="KW-0732">Signal</keyword>
<gene>
    <name evidence="2" type="ORF">AMATHDRAFT_48822</name>
</gene>
<feature type="chain" id="PRO_5012089270" description="Apple domain-containing protein" evidence="1">
    <location>
        <begin position="19"/>
        <end position="194"/>
    </location>
</feature>